<evidence type="ECO:0000256" key="2">
    <source>
        <dbReference type="ARBA" id="ARBA00023315"/>
    </source>
</evidence>
<evidence type="ECO:0000313" key="4">
    <source>
        <dbReference type="EMBL" id="GAA1105945.1"/>
    </source>
</evidence>
<accession>A0ABN1TXD6</accession>
<comment type="caution">
    <text evidence="4">The sequence shown here is derived from an EMBL/GenBank/DDBJ whole genome shotgun (WGS) entry which is preliminary data.</text>
</comment>
<dbReference type="CDD" id="cd04301">
    <property type="entry name" value="NAT_SF"/>
    <property type="match status" value="1"/>
</dbReference>
<dbReference type="PANTHER" id="PTHR43877">
    <property type="entry name" value="AMINOALKYLPHOSPHONATE N-ACETYLTRANSFERASE-RELATED-RELATED"/>
    <property type="match status" value="1"/>
</dbReference>
<dbReference type="InterPro" id="IPR016181">
    <property type="entry name" value="Acyl_CoA_acyltransferase"/>
</dbReference>
<dbReference type="InterPro" id="IPR050832">
    <property type="entry name" value="Bact_Acetyltransf"/>
</dbReference>
<dbReference type="PROSITE" id="PS51186">
    <property type="entry name" value="GNAT"/>
    <property type="match status" value="1"/>
</dbReference>
<dbReference type="Pfam" id="PF00583">
    <property type="entry name" value="Acetyltransf_1"/>
    <property type="match status" value="1"/>
</dbReference>
<dbReference type="Proteomes" id="UP001501581">
    <property type="component" value="Unassembled WGS sequence"/>
</dbReference>
<dbReference type="SUPFAM" id="SSF55729">
    <property type="entry name" value="Acyl-CoA N-acyltransferases (Nat)"/>
    <property type="match status" value="2"/>
</dbReference>
<evidence type="ECO:0000259" key="3">
    <source>
        <dbReference type="PROSITE" id="PS51186"/>
    </source>
</evidence>
<dbReference type="InterPro" id="IPR000182">
    <property type="entry name" value="GNAT_dom"/>
</dbReference>
<gene>
    <name evidence="4" type="ORF">GCM10009668_26880</name>
</gene>
<name>A0ABN1TXD6_9ACTN</name>
<proteinExistence type="predicted"/>
<keyword evidence="1" id="KW-0808">Transferase</keyword>
<evidence type="ECO:0000313" key="5">
    <source>
        <dbReference type="Proteomes" id="UP001501581"/>
    </source>
</evidence>
<dbReference type="Gene3D" id="3.40.630.30">
    <property type="match status" value="1"/>
</dbReference>
<reference evidence="4 5" key="1">
    <citation type="journal article" date="2019" name="Int. J. Syst. Evol. Microbiol.">
        <title>The Global Catalogue of Microorganisms (GCM) 10K type strain sequencing project: providing services to taxonomists for standard genome sequencing and annotation.</title>
        <authorList>
            <consortium name="The Broad Institute Genomics Platform"/>
            <consortium name="The Broad Institute Genome Sequencing Center for Infectious Disease"/>
            <person name="Wu L."/>
            <person name="Ma J."/>
        </authorList>
    </citation>
    <scope>NUCLEOTIDE SEQUENCE [LARGE SCALE GENOMIC DNA]</scope>
    <source>
        <strain evidence="4 5">JCM 13008</strain>
    </source>
</reference>
<keyword evidence="5" id="KW-1185">Reference proteome</keyword>
<dbReference type="EMBL" id="BAAALG010000011">
    <property type="protein sequence ID" value="GAA1105945.1"/>
    <property type="molecule type" value="Genomic_DNA"/>
</dbReference>
<protein>
    <recommendedName>
        <fullName evidence="3">N-acetyltransferase domain-containing protein</fullName>
    </recommendedName>
</protein>
<feature type="domain" description="N-acetyltransferase" evidence="3">
    <location>
        <begin position="1"/>
        <end position="124"/>
    </location>
</feature>
<keyword evidence="2" id="KW-0012">Acyltransferase</keyword>
<organism evidence="4 5">
    <name type="scientific">Nocardioides dubius</name>
    <dbReference type="NCBI Taxonomy" id="317019"/>
    <lineage>
        <taxon>Bacteria</taxon>
        <taxon>Bacillati</taxon>
        <taxon>Actinomycetota</taxon>
        <taxon>Actinomycetes</taxon>
        <taxon>Propionibacteriales</taxon>
        <taxon>Nocardioidaceae</taxon>
        <taxon>Nocardioides</taxon>
    </lineage>
</organism>
<evidence type="ECO:0000256" key="1">
    <source>
        <dbReference type="ARBA" id="ARBA00022679"/>
    </source>
</evidence>
<sequence length="295" mass="32029">MDPSERMWIHAALVDGEMAGVSELEVYELDNRELAWFKVYTLPQRRGQGVGTALLEHAEAQARALGRPRMLTEVVFDYDLPVDGAGSKDAEFVIRRGFRLGIGDVQRVLRLPIADDVLTGLAGQAAPSAGYRLESFHGAVPEQWVAGYAALSATLNTEAPMGDLLLENESADVEVFRTREQLLARQGRTRWATIALDGADQVVGYTELMVSSLEPERAYQWGTLVAVEARGARLGVALKARNLAAVQAAGLGVERIYTWNAEVNAHMVAVNDALGFEPVARMGEFHKELGPASAG</sequence>